<evidence type="ECO:0000313" key="11">
    <source>
        <dbReference type="Proteomes" id="UP000019486"/>
    </source>
</evidence>
<dbReference type="PROSITE" id="PS01127">
    <property type="entry name" value="EF_TS_2"/>
    <property type="match status" value="1"/>
</dbReference>
<feature type="region of interest" description="Involved in Mg(2+) ion dislocation from EF-Tu" evidence="6">
    <location>
        <begin position="80"/>
        <end position="83"/>
    </location>
</feature>
<comment type="caution">
    <text evidence="10">The sequence shown here is derived from an EMBL/GenBank/DDBJ whole genome shotgun (WGS) entry which is preliminary data.</text>
</comment>
<dbReference type="Gene3D" id="1.10.286.20">
    <property type="match status" value="1"/>
</dbReference>
<dbReference type="PANTHER" id="PTHR11741">
    <property type="entry name" value="ELONGATION FACTOR TS"/>
    <property type="match status" value="1"/>
</dbReference>
<dbReference type="InterPro" id="IPR018101">
    <property type="entry name" value="Transl_elong_Ts_CS"/>
</dbReference>
<dbReference type="OrthoDB" id="9808348at2"/>
<dbReference type="AlphaFoldDB" id="W9HE44"/>
<dbReference type="InterPro" id="IPR001816">
    <property type="entry name" value="Transl_elong_EFTs/EF1B"/>
</dbReference>
<dbReference type="InterPro" id="IPR036402">
    <property type="entry name" value="EF-Ts_dimer_sf"/>
</dbReference>
<evidence type="ECO:0000256" key="5">
    <source>
        <dbReference type="ARBA" id="ARBA00022917"/>
    </source>
</evidence>
<comment type="similarity">
    <text evidence="1 6 7">Belongs to the EF-Ts family.</text>
</comment>
<comment type="function">
    <text evidence="6 7">Associates with the EF-Tu.GDP complex and induces the exchange of GDP to GTP. It remains bound to the aminoacyl-tRNA.EF-Tu.GTP complex up to the GTP hydrolysis stage on the ribosome.</text>
</comment>
<evidence type="ECO:0000313" key="10">
    <source>
        <dbReference type="EMBL" id="EWY42138.1"/>
    </source>
</evidence>
<evidence type="ECO:0000256" key="3">
    <source>
        <dbReference type="ARBA" id="ARBA00022490"/>
    </source>
</evidence>
<organism evidence="10 11">
    <name type="scientific">Skermanella stibiiresistens SB22</name>
    <dbReference type="NCBI Taxonomy" id="1385369"/>
    <lineage>
        <taxon>Bacteria</taxon>
        <taxon>Pseudomonadati</taxon>
        <taxon>Pseudomonadota</taxon>
        <taxon>Alphaproteobacteria</taxon>
        <taxon>Rhodospirillales</taxon>
        <taxon>Azospirillaceae</taxon>
        <taxon>Skermanella</taxon>
    </lineage>
</organism>
<dbReference type="RefSeq" id="WP_037447308.1">
    <property type="nucleotide sequence ID" value="NZ_AVFL01000002.1"/>
</dbReference>
<dbReference type="FunFam" id="1.10.286.20:FF:000001">
    <property type="entry name" value="Elongation factor Ts"/>
    <property type="match status" value="1"/>
</dbReference>
<dbReference type="PATRIC" id="fig|1385369.3.peg.871"/>
<keyword evidence="4 6" id="KW-0251">Elongation factor</keyword>
<name>W9HE44_9PROT</name>
<protein>
    <recommendedName>
        <fullName evidence="2 6">Elongation factor Ts</fullName>
        <shortName evidence="6">EF-Ts</shortName>
    </recommendedName>
</protein>
<dbReference type="Gene3D" id="1.10.8.10">
    <property type="entry name" value="DNA helicase RuvA subunit, C-terminal domain"/>
    <property type="match status" value="1"/>
</dbReference>
<dbReference type="GO" id="GO:0003746">
    <property type="term" value="F:translation elongation factor activity"/>
    <property type="evidence" value="ECO:0007669"/>
    <property type="project" value="UniProtKB-UniRule"/>
</dbReference>
<dbReference type="STRING" id="1385369.N825_19750"/>
<dbReference type="Pfam" id="PF00889">
    <property type="entry name" value="EF_TS"/>
    <property type="match status" value="1"/>
</dbReference>
<evidence type="ECO:0000256" key="6">
    <source>
        <dbReference type="HAMAP-Rule" id="MF_00050"/>
    </source>
</evidence>
<evidence type="ECO:0000256" key="4">
    <source>
        <dbReference type="ARBA" id="ARBA00022768"/>
    </source>
</evidence>
<keyword evidence="11" id="KW-1185">Reference proteome</keyword>
<dbReference type="InterPro" id="IPR009060">
    <property type="entry name" value="UBA-like_sf"/>
</dbReference>
<evidence type="ECO:0000259" key="9">
    <source>
        <dbReference type="Pfam" id="PF00889"/>
    </source>
</evidence>
<dbReference type="EMBL" id="AVFL01000002">
    <property type="protein sequence ID" value="EWY42138.1"/>
    <property type="molecule type" value="Genomic_DNA"/>
</dbReference>
<dbReference type="Gene3D" id="3.30.479.20">
    <property type="entry name" value="Elongation factor Ts, dimerisation domain"/>
    <property type="match status" value="2"/>
</dbReference>
<gene>
    <name evidence="6" type="primary">tsf</name>
    <name evidence="10" type="ORF">N825_19750</name>
</gene>
<sequence length="310" mass="32989">MAEITASLVKELREKTGAGMMDCKKALTETSGDLEGAVDWLRKKGLAAAAKKAGRVAAEGLVAVATADTVGTVVEVNSETDFVARNDRFQAFASQVAQLALQGDGTIESLQQAAFPGTERTVGEEVTNMVATIGENMNLRRVSRIAVGDGVVASYVHNALAPNLGKIGVLIGLESTGDRARLLDLGKQIAMHIAAARPEAVNIEDVDSTALDRERNVLADQARASGKPEEIIAKMVEGRLRKYYEEVVLLEQVYVIDGENKVRKVVDAVAKEIGAPIKIVGFSRFVLGEGIEKEQSDFAAEVAAQANVGR</sequence>
<dbReference type="HAMAP" id="MF_00050">
    <property type="entry name" value="EF_Ts"/>
    <property type="match status" value="1"/>
</dbReference>
<dbReference type="NCBIfam" id="TIGR00116">
    <property type="entry name" value="tsf"/>
    <property type="match status" value="1"/>
</dbReference>
<dbReference type="PANTHER" id="PTHR11741:SF0">
    <property type="entry name" value="ELONGATION FACTOR TS, MITOCHONDRIAL"/>
    <property type="match status" value="1"/>
</dbReference>
<keyword evidence="3 6" id="KW-0963">Cytoplasm</keyword>
<dbReference type="PROSITE" id="PS01126">
    <property type="entry name" value="EF_TS_1"/>
    <property type="match status" value="1"/>
</dbReference>
<dbReference type="GO" id="GO:0005737">
    <property type="term" value="C:cytoplasm"/>
    <property type="evidence" value="ECO:0007669"/>
    <property type="project" value="UniProtKB-SubCell"/>
</dbReference>
<dbReference type="InterPro" id="IPR014039">
    <property type="entry name" value="Transl_elong_EFTs/EF1B_dimer"/>
</dbReference>
<dbReference type="FunFam" id="1.10.8.10:FF:000001">
    <property type="entry name" value="Elongation factor Ts"/>
    <property type="match status" value="1"/>
</dbReference>
<evidence type="ECO:0000256" key="1">
    <source>
        <dbReference type="ARBA" id="ARBA00005532"/>
    </source>
</evidence>
<reference evidence="10 11" key="1">
    <citation type="submission" date="2013-08" db="EMBL/GenBank/DDBJ databases">
        <title>The genome sequence of Skermanella stibiiresistens.</title>
        <authorList>
            <person name="Zhu W."/>
            <person name="Wang G."/>
        </authorList>
    </citation>
    <scope>NUCLEOTIDE SEQUENCE [LARGE SCALE GENOMIC DNA]</scope>
    <source>
        <strain evidence="10 11">SB22</strain>
    </source>
</reference>
<accession>W9HE44</accession>
<dbReference type="SUPFAM" id="SSF54713">
    <property type="entry name" value="Elongation factor Ts (EF-Ts), dimerisation domain"/>
    <property type="match status" value="2"/>
</dbReference>
<dbReference type="Proteomes" id="UP000019486">
    <property type="component" value="Unassembled WGS sequence"/>
</dbReference>
<evidence type="ECO:0000256" key="8">
    <source>
        <dbReference type="RuleBase" id="RU000643"/>
    </source>
</evidence>
<evidence type="ECO:0000256" key="7">
    <source>
        <dbReference type="RuleBase" id="RU000642"/>
    </source>
</evidence>
<evidence type="ECO:0000256" key="2">
    <source>
        <dbReference type="ARBA" id="ARBA00016956"/>
    </source>
</evidence>
<dbReference type="SUPFAM" id="SSF46934">
    <property type="entry name" value="UBA-like"/>
    <property type="match status" value="1"/>
</dbReference>
<keyword evidence="5 6" id="KW-0648">Protein biosynthesis</keyword>
<proteinExistence type="inferred from homology"/>
<feature type="domain" description="Translation elongation factor EFTs/EF1B dimerisation" evidence="9">
    <location>
        <begin position="71"/>
        <end position="289"/>
    </location>
</feature>
<dbReference type="CDD" id="cd14275">
    <property type="entry name" value="UBA_EF-Ts"/>
    <property type="match status" value="1"/>
</dbReference>
<comment type="subcellular location">
    <subcellularLocation>
        <location evidence="6 8">Cytoplasm</location>
    </subcellularLocation>
</comment>